<reference evidence="1" key="2">
    <citation type="submission" date="2020-03" db="EMBL/GenBank/DDBJ databases">
        <authorList>
            <person name="Fu F.-F."/>
            <person name="Chen J."/>
        </authorList>
    </citation>
    <scope>NUCLEOTIDE SEQUENCE</scope>
    <source>
        <strain evidence="1">Lc1</strain>
    </source>
</reference>
<dbReference type="AlphaFoldDB" id="A0A8H4CJJ2"/>
<evidence type="ECO:0000313" key="2">
    <source>
        <dbReference type="Proteomes" id="UP000613401"/>
    </source>
</evidence>
<dbReference type="RefSeq" id="XP_045264158.1">
    <property type="nucleotide sequence ID" value="XM_045405760.1"/>
</dbReference>
<organism evidence="1 2">
    <name type="scientific">Colletotrichum gloeosporioides</name>
    <name type="common">Anthracnose fungus</name>
    <name type="synonym">Glomerella cingulata</name>
    <dbReference type="NCBI Taxonomy" id="474922"/>
    <lineage>
        <taxon>Eukaryota</taxon>
        <taxon>Fungi</taxon>
        <taxon>Dikarya</taxon>
        <taxon>Ascomycota</taxon>
        <taxon>Pezizomycotina</taxon>
        <taxon>Sordariomycetes</taxon>
        <taxon>Hypocreomycetidae</taxon>
        <taxon>Glomerellales</taxon>
        <taxon>Glomerellaceae</taxon>
        <taxon>Colletotrichum</taxon>
        <taxon>Colletotrichum gloeosporioides species complex</taxon>
    </lineage>
</organism>
<proteinExistence type="predicted"/>
<dbReference type="Proteomes" id="UP000613401">
    <property type="component" value="Unassembled WGS sequence"/>
</dbReference>
<dbReference type="EMBL" id="WVTB01000047">
    <property type="protein sequence ID" value="KAF3804999.1"/>
    <property type="molecule type" value="Genomic_DNA"/>
</dbReference>
<name>A0A8H4CJJ2_COLGL</name>
<sequence length="511" mass="58949">MTLKRTDSEKIGPAYLPYEVFLRIVEALIEDVFDWEEPVDWDLRYQYDSSSRIFINYESRQMVNRVLPRAAMLNEDGSVAWIEAWLRPDIDAFILFYTKSPGLDFNQMCFNAALTYPSSRNAFVRHIEYVRLQSYDWITDVNDDDLAALATLPNFQVIQMEVRRIIYLYMEQPVHFGFRQINYEAFPCLALAATRLGSCQHNLRTEVHTTGNKMSDIQIFSFQPKEAPQPMPLRETPPGKVGPASLPRELFLKIVDSLVNDVTAWETPASWKLEYCYDAPSKLVVKEQQMTIAEASHSQNKRFQRSRLPSQIDRETRLMVNKKLVRITMLTENGAISPINAWVRPDIDRFVAFCAAGKDLRNQELHARQAMTLPTPTCESLINSIQRLHFPKLEYISRKNAAAIASFAALPHLREISTVVGNWAPDYNERIVHHGIRKIDQKTYPTLHNWAQRHESTFASIFRPLKNKGVKLLVDIMIGDNPFLEICDTEKGIRIKTLIANCNCCSHDKLY</sequence>
<evidence type="ECO:0000313" key="1">
    <source>
        <dbReference type="EMBL" id="KAF3804999.1"/>
    </source>
</evidence>
<keyword evidence="2" id="KW-1185">Reference proteome</keyword>
<accession>A0A8H4CJJ2</accession>
<gene>
    <name evidence="1" type="ORF">GCG54_00005744</name>
</gene>
<reference evidence="1" key="1">
    <citation type="journal article" date="2020" name="Phytopathology">
        <title>Genome sequence and comparative analysis of Colletotrichum gloeosporioides isolated from Liriodendron leaves.</title>
        <authorList>
            <person name="Fu F.F."/>
            <person name="Hao Z."/>
            <person name="Wang P."/>
            <person name="Lu Y."/>
            <person name="Xue L.J."/>
            <person name="Wei G."/>
            <person name="Tian Y."/>
            <person name="Baishi H."/>
            <person name="Xu H."/>
            <person name="Shi J."/>
            <person name="Cheng T."/>
            <person name="Wang G."/>
            <person name="Yi Y."/>
            <person name="Chen J."/>
        </authorList>
    </citation>
    <scope>NUCLEOTIDE SEQUENCE</scope>
    <source>
        <strain evidence="1">Lc1</strain>
    </source>
</reference>
<protein>
    <submittedName>
        <fullName evidence="1">Uncharacterized protein</fullName>
    </submittedName>
</protein>
<dbReference type="GeneID" id="69012893"/>
<comment type="caution">
    <text evidence="1">The sequence shown here is derived from an EMBL/GenBank/DDBJ whole genome shotgun (WGS) entry which is preliminary data.</text>
</comment>